<organism evidence="1 2">
    <name type="scientific">Mucilaginibacter psychrotolerans</name>
    <dbReference type="NCBI Taxonomy" id="1524096"/>
    <lineage>
        <taxon>Bacteria</taxon>
        <taxon>Pseudomonadati</taxon>
        <taxon>Bacteroidota</taxon>
        <taxon>Sphingobacteriia</taxon>
        <taxon>Sphingobacteriales</taxon>
        <taxon>Sphingobacteriaceae</taxon>
        <taxon>Mucilaginibacter</taxon>
    </lineage>
</organism>
<dbReference type="OrthoDB" id="797734at2"/>
<keyword evidence="2" id="KW-1185">Reference proteome</keyword>
<name>A0A4Y8S7M1_9SPHI</name>
<accession>A0A4Y8S7M1</accession>
<evidence type="ECO:0000313" key="2">
    <source>
        <dbReference type="Proteomes" id="UP000297540"/>
    </source>
</evidence>
<dbReference type="Proteomes" id="UP000297540">
    <property type="component" value="Unassembled WGS sequence"/>
</dbReference>
<reference evidence="1 2" key="1">
    <citation type="journal article" date="2017" name="Int. J. Syst. Evol. Microbiol.">
        <title>Mucilaginibacterpsychrotolerans sp. nov., isolated from peatlands.</title>
        <authorList>
            <person name="Deng Y."/>
            <person name="Shen L."/>
            <person name="Xu B."/>
            <person name="Liu Y."/>
            <person name="Gu Z."/>
            <person name="Liu H."/>
            <person name="Zhou Y."/>
        </authorList>
    </citation>
    <scope>NUCLEOTIDE SEQUENCE [LARGE SCALE GENOMIC DNA]</scope>
    <source>
        <strain evidence="1 2">NH7-4</strain>
    </source>
</reference>
<protein>
    <submittedName>
        <fullName evidence="1">Uncharacterized protein</fullName>
    </submittedName>
</protein>
<dbReference type="RefSeq" id="WP_133234980.1">
    <property type="nucleotide sequence ID" value="NZ_SOZE01000031.1"/>
</dbReference>
<comment type="caution">
    <text evidence="1">The sequence shown here is derived from an EMBL/GenBank/DDBJ whole genome shotgun (WGS) entry which is preliminary data.</text>
</comment>
<proteinExistence type="predicted"/>
<dbReference type="EMBL" id="SOZE01000031">
    <property type="protein sequence ID" value="TFF34384.1"/>
    <property type="molecule type" value="Genomic_DNA"/>
</dbReference>
<evidence type="ECO:0000313" key="1">
    <source>
        <dbReference type="EMBL" id="TFF34384.1"/>
    </source>
</evidence>
<dbReference type="AlphaFoldDB" id="A0A4Y8S7M1"/>
<gene>
    <name evidence="1" type="ORF">E2R66_22175</name>
</gene>
<sequence>MILIDRDKQKQDLVLTLTEKTTVSEPEYFLHLINDADRSEFNIDLNDAFVSTNSRYDHYSLDTSNFSEMPDGYYTYLVHQIGIDSAAVESGKLLIKGSADDVQIITPIRTEEYLIYK</sequence>